<evidence type="ECO:0000313" key="4">
    <source>
        <dbReference type="Proteomes" id="UP000727456"/>
    </source>
</evidence>
<dbReference type="Proteomes" id="UP000727456">
    <property type="component" value="Unassembled WGS sequence"/>
</dbReference>
<dbReference type="InterPro" id="IPR027417">
    <property type="entry name" value="P-loop_NTPase"/>
</dbReference>
<dbReference type="SUPFAM" id="SSF52540">
    <property type="entry name" value="P-loop containing nucleoside triphosphate hydrolases"/>
    <property type="match status" value="1"/>
</dbReference>
<evidence type="ECO:0000259" key="2">
    <source>
        <dbReference type="PROSITE" id="PS50234"/>
    </source>
</evidence>
<dbReference type="Pfam" id="PF17863">
    <property type="entry name" value="AAA_lid_2"/>
    <property type="match status" value="1"/>
</dbReference>
<dbReference type="PANTHER" id="PTHR43473:SF2">
    <property type="entry name" value="MAGNESIUM-CHELATASE SUBUNIT CHLD, CHLOROPLASTIC"/>
    <property type="match status" value="1"/>
</dbReference>
<dbReference type="Pfam" id="PF13519">
    <property type="entry name" value="VWA_2"/>
    <property type="match status" value="1"/>
</dbReference>
<feature type="domain" description="VWFA" evidence="2">
    <location>
        <begin position="379"/>
        <end position="522"/>
    </location>
</feature>
<proteinExistence type="predicted"/>
<dbReference type="EMBL" id="JAAOZC010000004">
    <property type="protein sequence ID" value="NIJ08460.1"/>
    <property type="molecule type" value="Genomic_DNA"/>
</dbReference>
<dbReference type="InterPro" id="IPR002035">
    <property type="entry name" value="VWF_A"/>
</dbReference>
<dbReference type="GO" id="GO:0016851">
    <property type="term" value="F:magnesium chelatase activity"/>
    <property type="evidence" value="ECO:0007669"/>
    <property type="project" value="UniProtKB-EC"/>
</dbReference>
<accession>A0ABX0TVR4</accession>
<dbReference type="InterPro" id="IPR036465">
    <property type="entry name" value="vWFA_dom_sf"/>
</dbReference>
<dbReference type="PANTHER" id="PTHR43473">
    <property type="entry name" value="MAGNESIUM-CHELATASE SUBUNIT CHLD, CHLOROPLASTIC"/>
    <property type="match status" value="1"/>
</dbReference>
<sequence>MTEPGDGSPDPIADAILAARLCAIDPGLGGLILRGGGDMRDAVIAALRASLPDGAPIRRIPAHIDDERLLGGIDLTATLALGRPVASTGVLAEADGGAVVVPMAERLSDATAGRIAAAIDGGDSRFLVVALDDGVEPDERPPVAMGERLAFWIDLTMCHPGLVPGSTEQLAKPAQVGRWTPEQVRGDEEAVNALAATALALGIDSARAPVFALRAARASARIAGRDVIDEEDITLAARLVLAPRATRVPPQEAQPEAPPPPPPDTDGGEDERSEPAPLEDIVLAAALAALPKDVLARIAAGRGRQTTRAQGAGERRKSPTRGRPMGTRAGIPGGGVRLSLIDTLRAAAPWQKLRSGTARVKVRRDDLRIRRFETRAEAVTIFAVDASGSSALARLAEAKGAVELLLAEAYVKRAQVALIAFRGTGAELLLPPTRSLARARRSLAELPGGGGTPLASGLTAARELAELAKARGRTPFVVILTDGRANIAADGSAVRKVAEADATAAAKAMRAAGIAAAFVDISPRARPEAAALAAAMAARYLPLPRADAAAMHAAVRQAQQA</sequence>
<organism evidence="3 4">
    <name type="scientific">Sphingomonas vulcanisoli</name>
    <dbReference type="NCBI Taxonomy" id="1658060"/>
    <lineage>
        <taxon>Bacteria</taxon>
        <taxon>Pseudomonadati</taxon>
        <taxon>Pseudomonadota</taxon>
        <taxon>Alphaproteobacteria</taxon>
        <taxon>Sphingomonadales</taxon>
        <taxon>Sphingomonadaceae</taxon>
        <taxon>Sphingomonas</taxon>
    </lineage>
</organism>
<evidence type="ECO:0000256" key="1">
    <source>
        <dbReference type="SAM" id="MobiDB-lite"/>
    </source>
</evidence>
<keyword evidence="4" id="KW-1185">Reference proteome</keyword>
<dbReference type="SMART" id="SM00327">
    <property type="entry name" value="VWA"/>
    <property type="match status" value="1"/>
</dbReference>
<evidence type="ECO:0000313" key="3">
    <source>
        <dbReference type="EMBL" id="NIJ08460.1"/>
    </source>
</evidence>
<comment type="caution">
    <text evidence="3">The sequence shown here is derived from an EMBL/GenBank/DDBJ whole genome shotgun (WGS) entry which is preliminary data.</text>
</comment>
<dbReference type="InterPro" id="IPR041628">
    <property type="entry name" value="ChlI/MoxR_AAA_lid"/>
</dbReference>
<dbReference type="SUPFAM" id="SSF53300">
    <property type="entry name" value="vWA-like"/>
    <property type="match status" value="1"/>
</dbReference>
<feature type="region of interest" description="Disordered" evidence="1">
    <location>
        <begin position="301"/>
        <end position="332"/>
    </location>
</feature>
<dbReference type="NCBIfam" id="NF009943">
    <property type="entry name" value="PRK13406.1"/>
    <property type="match status" value="1"/>
</dbReference>
<name>A0ABX0TVR4_9SPHN</name>
<dbReference type="EC" id="6.6.1.1" evidence="3"/>
<dbReference type="Gene3D" id="1.10.8.80">
    <property type="entry name" value="Magnesium chelatase subunit I, C-Terminal domain"/>
    <property type="match status" value="1"/>
</dbReference>
<dbReference type="RefSeq" id="WP_341786334.1">
    <property type="nucleotide sequence ID" value="NZ_JAAOZC010000004.1"/>
</dbReference>
<dbReference type="Gene3D" id="3.40.50.410">
    <property type="entry name" value="von Willebrand factor, type A domain"/>
    <property type="match status" value="1"/>
</dbReference>
<gene>
    <name evidence="3" type="ORF">FHS31_002077</name>
</gene>
<dbReference type="PROSITE" id="PS50234">
    <property type="entry name" value="VWFA"/>
    <property type="match status" value="1"/>
</dbReference>
<reference evidence="3 4" key="1">
    <citation type="submission" date="2020-03" db="EMBL/GenBank/DDBJ databases">
        <title>Genomic Encyclopedia of Type Strains, Phase III (KMG-III): the genomes of soil and plant-associated and newly described type strains.</title>
        <authorList>
            <person name="Whitman W."/>
        </authorList>
    </citation>
    <scope>NUCLEOTIDE SEQUENCE [LARGE SCALE GENOMIC DNA]</scope>
    <source>
        <strain evidence="3 4">CECT 8804</strain>
    </source>
</reference>
<protein>
    <submittedName>
        <fullName evidence="3">Magnesium chelatase subunit D</fullName>
        <ecNumber evidence="3">6.6.1.1</ecNumber>
    </submittedName>
</protein>
<feature type="region of interest" description="Disordered" evidence="1">
    <location>
        <begin position="246"/>
        <end position="274"/>
    </location>
</feature>
<keyword evidence="3" id="KW-0436">Ligase</keyword>